<dbReference type="EMBL" id="FQWB01000011">
    <property type="protein sequence ID" value="SHH01929.1"/>
    <property type="molecule type" value="Genomic_DNA"/>
</dbReference>
<dbReference type="Pfam" id="PF00703">
    <property type="entry name" value="Glyco_hydro_2"/>
    <property type="match status" value="1"/>
</dbReference>
<keyword evidence="12" id="KW-1185">Reference proteome</keyword>
<dbReference type="Gene3D" id="2.70.98.10">
    <property type="match status" value="1"/>
</dbReference>
<organism evidence="11 12">
    <name type="scientific">Flavobacterium fluvii</name>
    <dbReference type="NCBI Taxonomy" id="468056"/>
    <lineage>
        <taxon>Bacteria</taxon>
        <taxon>Pseudomonadati</taxon>
        <taxon>Bacteroidota</taxon>
        <taxon>Flavobacteriia</taxon>
        <taxon>Flavobacteriales</taxon>
        <taxon>Flavobacteriaceae</taxon>
        <taxon>Flavobacterium</taxon>
    </lineage>
</organism>
<dbReference type="Proteomes" id="UP000184516">
    <property type="component" value="Unassembled WGS sequence"/>
</dbReference>
<dbReference type="Pfam" id="PF02837">
    <property type="entry name" value="Glyco_hydro_2_N"/>
    <property type="match status" value="1"/>
</dbReference>
<evidence type="ECO:0000256" key="1">
    <source>
        <dbReference type="ARBA" id="ARBA00001412"/>
    </source>
</evidence>
<dbReference type="RefSeq" id="WP_073371941.1">
    <property type="nucleotide sequence ID" value="NZ_FQWB01000011.1"/>
</dbReference>
<dbReference type="SUPFAM" id="SSF74650">
    <property type="entry name" value="Galactose mutarotase-like"/>
    <property type="match status" value="1"/>
</dbReference>
<dbReference type="GO" id="GO:0009341">
    <property type="term" value="C:beta-galactosidase complex"/>
    <property type="evidence" value="ECO:0007669"/>
    <property type="project" value="InterPro"/>
</dbReference>
<dbReference type="PANTHER" id="PTHR46323:SF2">
    <property type="entry name" value="BETA-GALACTOSIDASE"/>
    <property type="match status" value="1"/>
</dbReference>
<dbReference type="EC" id="3.2.1.23" evidence="5"/>
<name>A0A1M5PK86_9FLAO</name>
<dbReference type="InterPro" id="IPR011013">
    <property type="entry name" value="Gal_mutarotase_sf_dom"/>
</dbReference>
<proteinExistence type="inferred from homology"/>
<comment type="catalytic activity">
    <reaction evidence="1">
        <text>Hydrolysis of terminal non-reducing beta-D-galactose residues in beta-D-galactosides.</text>
        <dbReference type="EC" id="3.2.1.23"/>
    </reaction>
</comment>
<dbReference type="Gene3D" id="2.60.40.10">
    <property type="entry name" value="Immunoglobulins"/>
    <property type="match status" value="2"/>
</dbReference>
<dbReference type="STRING" id="468056.SAMN05443549_1116"/>
<dbReference type="PRINTS" id="PR00132">
    <property type="entry name" value="GLHYDRLASE2"/>
</dbReference>
<dbReference type="Gene3D" id="2.60.120.260">
    <property type="entry name" value="Galactose-binding domain-like"/>
    <property type="match status" value="1"/>
</dbReference>
<dbReference type="AlphaFoldDB" id="A0A1M5PK86"/>
<dbReference type="Pfam" id="PF02836">
    <property type="entry name" value="Glyco_hydro_2_C"/>
    <property type="match status" value="1"/>
</dbReference>
<evidence type="ECO:0000259" key="10">
    <source>
        <dbReference type="SMART" id="SM01038"/>
    </source>
</evidence>
<keyword evidence="8" id="KW-0326">Glycosidase</keyword>
<keyword evidence="7" id="KW-0106">Calcium</keyword>
<feature type="domain" description="Beta galactosidase small chain/" evidence="10">
    <location>
        <begin position="724"/>
        <end position="968"/>
    </location>
</feature>
<protein>
    <recommendedName>
        <fullName evidence="5">beta-galactosidase</fullName>
        <ecNumber evidence="5">3.2.1.23</ecNumber>
    </recommendedName>
    <alternativeName>
        <fullName evidence="9">Lactase</fullName>
    </alternativeName>
</protein>
<comment type="subunit">
    <text evidence="4">Monomer.</text>
</comment>
<dbReference type="SUPFAM" id="SSF49785">
    <property type="entry name" value="Galactose-binding domain-like"/>
    <property type="match status" value="1"/>
</dbReference>
<evidence type="ECO:0000256" key="5">
    <source>
        <dbReference type="ARBA" id="ARBA00012756"/>
    </source>
</evidence>
<dbReference type="InterPro" id="IPR050347">
    <property type="entry name" value="Bact_Beta-galactosidase"/>
</dbReference>
<dbReference type="InterPro" id="IPR004199">
    <property type="entry name" value="B-gal_small/dom_5"/>
</dbReference>
<dbReference type="Gene3D" id="3.20.20.80">
    <property type="entry name" value="Glycosidases"/>
    <property type="match status" value="1"/>
</dbReference>
<evidence type="ECO:0000313" key="12">
    <source>
        <dbReference type="Proteomes" id="UP000184516"/>
    </source>
</evidence>
<evidence type="ECO:0000256" key="6">
    <source>
        <dbReference type="ARBA" id="ARBA00022801"/>
    </source>
</evidence>
<comment type="similarity">
    <text evidence="3">Belongs to the glycosyl hydrolase 2 family.</text>
</comment>
<dbReference type="OrthoDB" id="9801077at2"/>
<dbReference type="SUPFAM" id="SSF51445">
    <property type="entry name" value="(Trans)glycosidases"/>
    <property type="match status" value="1"/>
</dbReference>
<dbReference type="InterPro" id="IPR017853">
    <property type="entry name" value="GH"/>
</dbReference>
<dbReference type="Pfam" id="PF02929">
    <property type="entry name" value="Bgal_small_N"/>
    <property type="match status" value="1"/>
</dbReference>
<accession>A0A1M5PK86</accession>
<dbReference type="InterPro" id="IPR006103">
    <property type="entry name" value="Glyco_hydro_2_cat"/>
</dbReference>
<dbReference type="PANTHER" id="PTHR46323">
    <property type="entry name" value="BETA-GALACTOSIDASE"/>
    <property type="match status" value="1"/>
</dbReference>
<evidence type="ECO:0000256" key="3">
    <source>
        <dbReference type="ARBA" id="ARBA00007401"/>
    </source>
</evidence>
<dbReference type="InterPro" id="IPR006104">
    <property type="entry name" value="Glyco_hydro_2_N"/>
</dbReference>
<dbReference type="GO" id="GO:0005990">
    <property type="term" value="P:lactose catabolic process"/>
    <property type="evidence" value="ECO:0007669"/>
    <property type="project" value="TreeGrafter"/>
</dbReference>
<reference evidence="12" key="1">
    <citation type="submission" date="2016-11" db="EMBL/GenBank/DDBJ databases">
        <authorList>
            <person name="Varghese N."/>
            <person name="Submissions S."/>
        </authorList>
    </citation>
    <scope>NUCLEOTIDE SEQUENCE [LARGE SCALE GENOMIC DNA]</scope>
    <source>
        <strain evidence="12">DSM 19978</strain>
    </source>
</reference>
<dbReference type="InterPro" id="IPR006101">
    <property type="entry name" value="Glyco_hydro_2"/>
</dbReference>
<evidence type="ECO:0000256" key="2">
    <source>
        <dbReference type="ARBA" id="ARBA00001913"/>
    </source>
</evidence>
<dbReference type="SUPFAM" id="SSF49303">
    <property type="entry name" value="beta-Galactosidase/glucuronidase domain"/>
    <property type="match status" value="2"/>
</dbReference>
<dbReference type="GO" id="GO:0004565">
    <property type="term" value="F:beta-galactosidase activity"/>
    <property type="evidence" value="ECO:0007669"/>
    <property type="project" value="UniProtKB-EC"/>
</dbReference>
<dbReference type="SMART" id="SM01038">
    <property type="entry name" value="Bgal_small_N"/>
    <property type="match status" value="1"/>
</dbReference>
<dbReference type="InterPro" id="IPR013783">
    <property type="entry name" value="Ig-like_fold"/>
</dbReference>
<gene>
    <name evidence="11" type="ORF">SAMN05443549_1116</name>
</gene>
<evidence type="ECO:0000256" key="9">
    <source>
        <dbReference type="ARBA" id="ARBA00032230"/>
    </source>
</evidence>
<evidence type="ECO:0000256" key="8">
    <source>
        <dbReference type="ARBA" id="ARBA00023295"/>
    </source>
</evidence>
<dbReference type="InterPro" id="IPR036156">
    <property type="entry name" value="Beta-gal/glucu_dom_sf"/>
</dbReference>
<evidence type="ECO:0000313" key="11">
    <source>
        <dbReference type="EMBL" id="SHH01929.1"/>
    </source>
</evidence>
<dbReference type="InterPro" id="IPR008979">
    <property type="entry name" value="Galactose-bd-like_sf"/>
</dbReference>
<comment type="cofactor">
    <cofactor evidence="2">
        <name>Ca(2+)</name>
        <dbReference type="ChEBI" id="CHEBI:29108"/>
    </cofactor>
</comment>
<evidence type="ECO:0000256" key="4">
    <source>
        <dbReference type="ARBA" id="ARBA00011245"/>
    </source>
</evidence>
<sequence length="983" mass="110300">MNLRAFLAIILLFANLHVFAQERINLNGNWLFALAKTEVEADRLSKFYGDKFNSSSFKPTPVPSNWAVQGYEEPVYRGFKDDKAKDDNAVDDKVEDEKASEGFYLHDFKVPADWKGKNIQLHFGGVWSSAEVWLNGSLIGTHHGGYTSFTFDVDGKIKPGESNRLAVRVRQVNQDYKFDVYDDWTMGGIYRDVTLEAMPKKRWIDGIVVKTDFDNLFQDADLKINAMVGDKNKETLPGNYPSPGESYTIRAILSTKEGKEVGRQEIVVPGHTSTSREVLMTMRVKNPQHWTAETPNLYNLRIDLLEKGKVTHSRTERVGFREISTDGGVFRINGQAVKLRGINRHDEHPDVGRATTREHWLQDLKLMKEANINYIRMAHYAHAQGFVELCDELGMYVGEEVSLGGGGDLMYDPSFSGAVLQRSYETIVRDINRPSVIYWSTGNEDALTTLHLASVKLIKALDPTRPVLLPWRAEEWLPTEVDILAPHYWQPQEYDKLASKSNRPIISTEYTHSFGVDGFGGLEARWKALTQHPSGAGAAIWMWADQGIKTPVLRPKDKSGKLSEGDDYLRIDDAGWDGIVDSYRNLTRDYWETKAVYAQVYPAVNKVSFTPGEASVNIPIQNDFDFTDLSTIKIAWSIREDEKVLALGTGTIEGKPHAVSNFKLPLEKLASISAGKTYYAWFIFTNAEGAEIHRKAVELSSRVHQSPKTSSPGKLSVTKAEVVTVDAGDARYIFSPKTGQLVSGSLKGKVLVKDLRPAIWRKLDRAEVSVVGKNDARDAVDLNRYTQSVTAWNIEENQSSVVINATVNYLVDSKNQFTTIYRYSIGTDGKMEVHYQIQTKVTVPCLPIVGMAADGVQELNRLQWFGLGPYDAYVNKQSAPILGVWGGLNKDKETDGTKVMRWVEQSGTIGSVRISNLGYLEHDVTKPETVYILSGVLGRPEKGRKPDESIPQLRTDTGKPFVGEFKIELKNSYTVLTLLEERK</sequence>
<dbReference type="GO" id="GO:0030246">
    <property type="term" value="F:carbohydrate binding"/>
    <property type="evidence" value="ECO:0007669"/>
    <property type="project" value="InterPro"/>
</dbReference>
<dbReference type="InterPro" id="IPR006102">
    <property type="entry name" value="Ig-like_GH2"/>
</dbReference>
<keyword evidence="6" id="KW-0378">Hydrolase</keyword>
<evidence type="ECO:0000256" key="7">
    <source>
        <dbReference type="ARBA" id="ARBA00022837"/>
    </source>
</evidence>
<dbReference type="InterPro" id="IPR014718">
    <property type="entry name" value="GH-type_carb-bd"/>
</dbReference>